<keyword evidence="2" id="KW-0378">Hydrolase</keyword>
<keyword evidence="3" id="KW-1185">Reference proteome</keyword>
<dbReference type="EMBL" id="JBHRTQ010000004">
    <property type="protein sequence ID" value="MFC3173376.1"/>
    <property type="molecule type" value="Genomic_DNA"/>
</dbReference>
<dbReference type="InterPro" id="IPR050583">
    <property type="entry name" value="Mycobacterial_A85_antigen"/>
</dbReference>
<dbReference type="Proteomes" id="UP001595604">
    <property type="component" value="Unassembled WGS sequence"/>
</dbReference>
<name>A0ABV7IRD2_9SPHN</name>
<evidence type="ECO:0000313" key="3">
    <source>
        <dbReference type="Proteomes" id="UP001595604"/>
    </source>
</evidence>
<evidence type="ECO:0000256" key="1">
    <source>
        <dbReference type="SAM" id="SignalP"/>
    </source>
</evidence>
<comment type="caution">
    <text evidence="2">The sequence shown here is derived from an EMBL/GenBank/DDBJ whole genome shotgun (WGS) entry which is preliminary data.</text>
</comment>
<feature type="signal peptide" evidence="1">
    <location>
        <begin position="1"/>
        <end position="28"/>
    </location>
</feature>
<evidence type="ECO:0000313" key="2">
    <source>
        <dbReference type="EMBL" id="MFC3173376.1"/>
    </source>
</evidence>
<feature type="chain" id="PRO_5046594912" evidence="1">
    <location>
        <begin position="29"/>
        <end position="440"/>
    </location>
</feature>
<dbReference type="InterPro" id="IPR000801">
    <property type="entry name" value="Esterase-like"/>
</dbReference>
<dbReference type="InterPro" id="IPR029058">
    <property type="entry name" value="AB_hydrolase_fold"/>
</dbReference>
<sequence length="440" mass="46998">MDHRRYCKAALAGIAAIALASLSSAAVAQWEGKGLAPSANTQDPAAPFHIDLAGVDMASWPPVHDPRTPGFPAAVDLPDGTLPPAGATGNFIIGPSHAPAPETVARAGVPRGRLLTFTMHSAESTIYRPGIAREERGFNQSVFAAATAPGDPSQLLVTTSRAGTWTRIVRVYVPAQVRRGKPAPLLVIGDGDVARDGGQFYATVLDNLIAARRIAPMVAVMIGSGGQDAQGSERGREYDTVSGTYAQWVESEVLPRVEREAGVALSRDPDQRAAMGISSSGVAAFTMAWFRPDLYHRVIAWSPTFVNQQWPRDPALPGGAWQYHSPWAGVAPAPLDSGGFLHTGPARGPLGTPLIPASPRKPIRFWFSVGDRDLFYPVGQMADGMHDWVLANERVAAALAAKGYAYQFLFARKARHADQDLIAQTLPAALEWVWAGQRVP</sequence>
<dbReference type="PANTHER" id="PTHR48098">
    <property type="entry name" value="ENTEROCHELIN ESTERASE-RELATED"/>
    <property type="match status" value="1"/>
</dbReference>
<dbReference type="Gene3D" id="3.40.50.1820">
    <property type="entry name" value="alpha/beta hydrolase"/>
    <property type="match status" value="1"/>
</dbReference>
<gene>
    <name evidence="2" type="ORF">ACFOD9_03830</name>
</gene>
<reference evidence="3" key="1">
    <citation type="journal article" date="2019" name="Int. J. Syst. Evol. Microbiol.">
        <title>The Global Catalogue of Microorganisms (GCM) 10K type strain sequencing project: providing services to taxonomists for standard genome sequencing and annotation.</title>
        <authorList>
            <consortium name="The Broad Institute Genomics Platform"/>
            <consortium name="The Broad Institute Genome Sequencing Center for Infectious Disease"/>
            <person name="Wu L."/>
            <person name="Ma J."/>
        </authorList>
    </citation>
    <scope>NUCLEOTIDE SEQUENCE [LARGE SCALE GENOMIC DNA]</scope>
    <source>
        <strain evidence="3">KCTC 42984</strain>
    </source>
</reference>
<organism evidence="2 3">
    <name type="scientific">Novosphingobium bradum</name>
    <dbReference type="NCBI Taxonomy" id="1737444"/>
    <lineage>
        <taxon>Bacteria</taxon>
        <taxon>Pseudomonadati</taxon>
        <taxon>Pseudomonadota</taxon>
        <taxon>Alphaproteobacteria</taxon>
        <taxon>Sphingomonadales</taxon>
        <taxon>Sphingomonadaceae</taxon>
        <taxon>Novosphingobium</taxon>
    </lineage>
</organism>
<dbReference type="PANTHER" id="PTHR48098:SF3">
    <property type="entry name" value="IRON(III) ENTEROBACTIN ESTERASE"/>
    <property type="match status" value="1"/>
</dbReference>
<protein>
    <submittedName>
        <fullName evidence="2">Alpha/beta hydrolase</fullName>
    </submittedName>
</protein>
<dbReference type="GO" id="GO:0016787">
    <property type="term" value="F:hydrolase activity"/>
    <property type="evidence" value="ECO:0007669"/>
    <property type="project" value="UniProtKB-KW"/>
</dbReference>
<proteinExistence type="predicted"/>
<accession>A0ABV7IRD2</accession>
<keyword evidence="1" id="KW-0732">Signal</keyword>
<dbReference type="SUPFAM" id="SSF53474">
    <property type="entry name" value="alpha/beta-Hydrolases"/>
    <property type="match status" value="1"/>
</dbReference>
<dbReference type="Pfam" id="PF00756">
    <property type="entry name" value="Esterase"/>
    <property type="match status" value="1"/>
</dbReference>
<dbReference type="RefSeq" id="WP_379508764.1">
    <property type="nucleotide sequence ID" value="NZ_JBHRTQ010000004.1"/>
</dbReference>